<keyword evidence="4" id="KW-1133">Transmembrane helix</keyword>
<evidence type="ECO:0000313" key="7">
    <source>
        <dbReference type="Proteomes" id="UP001649230"/>
    </source>
</evidence>
<dbReference type="Pfam" id="PF01522">
    <property type="entry name" value="Polysacc_deac_1"/>
    <property type="match status" value="1"/>
</dbReference>
<evidence type="ECO:0000256" key="3">
    <source>
        <dbReference type="SAM" id="MobiDB-lite"/>
    </source>
</evidence>
<evidence type="ECO:0000313" key="6">
    <source>
        <dbReference type="EMBL" id="UJF31516.1"/>
    </source>
</evidence>
<keyword evidence="2" id="KW-0732">Signal</keyword>
<dbReference type="Proteomes" id="UP001649230">
    <property type="component" value="Chromosome"/>
</dbReference>
<dbReference type="PANTHER" id="PTHR34216">
    <property type="match status" value="1"/>
</dbReference>
<evidence type="ECO:0000256" key="4">
    <source>
        <dbReference type="SAM" id="Phobius"/>
    </source>
</evidence>
<reference evidence="6 7" key="1">
    <citation type="journal article" date="2024" name="Int. J. Syst. Evol. Microbiol.">
        <title>Paenibacillus hexagrammi sp. nov., a novel bacterium isolated from the gut content of Hexagrammos agrammus.</title>
        <authorList>
            <person name="Jung H.K."/>
            <person name="Kim D.G."/>
            <person name="Zin H."/>
            <person name="Park J."/>
            <person name="Jung H."/>
            <person name="Kim Y.O."/>
            <person name="Kong H.J."/>
            <person name="Kim J.W."/>
            <person name="Kim Y.S."/>
        </authorList>
    </citation>
    <scope>NUCLEOTIDE SEQUENCE [LARGE SCALE GENOMIC DNA]</scope>
    <source>
        <strain evidence="6 7">YPD9-1</strain>
    </source>
</reference>
<dbReference type="Gene3D" id="3.20.20.370">
    <property type="entry name" value="Glycoside hydrolase/deacetylase"/>
    <property type="match status" value="1"/>
</dbReference>
<gene>
    <name evidence="6" type="ORF">L0M14_17040</name>
</gene>
<feature type="transmembrane region" description="Helical" evidence="4">
    <location>
        <begin position="37"/>
        <end position="56"/>
    </location>
</feature>
<evidence type="ECO:0000256" key="1">
    <source>
        <dbReference type="ARBA" id="ARBA00004613"/>
    </source>
</evidence>
<keyword evidence="7" id="KW-1185">Reference proteome</keyword>
<feature type="compositionally biased region" description="Polar residues" evidence="3">
    <location>
        <begin position="90"/>
        <end position="118"/>
    </location>
</feature>
<evidence type="ECO:0000256" key="2">
    <source>
        <dbReference type="ARBA" id="ARBA00022729"/>
    </source>
</evidence>
<sequence length="410" mass="44959">MLEWLLNGYSCQTYGPNQTTRGMTIIMKRWRMRSWQTLLLILVLGVAAIGVAQHVMTWSKPSTMEFQAEKVPAGASDAGGQQGGSEPAVQPSQQGGSGSAVLQEQQGGSGSAVLQEQQGGSGSAALPVQQGGNVITVLKPALPSINKAQTLSLTNVTPKTYYKNKVAVLTYHHLDSEESSVTITPERFKAHMDALKAYGFHVISIEDFIDFLQKKKSVPANAVVLTFDDGYESVYRYAYPILKSEGMPATVFLIVGYVEDGTARKPAILNWSEITEMKRNGFSFYSHTYNSHDTVVQKGKEYSQLTAKIVSSATNKLETDQEYRTRVRTDLEKADQILADKLGNKLNLLCLPHGQSNSEVNEIAAQVHIPYIFTGDDGFNTNKAKLIKRINAGSPYVTDKLLITRLTSGR</sequence>
<name>A0ABY3SE94_9BACL</name>
<protein>
    <submittedName>
        <fullName evidence="6">Polysaccharide deacetylase family protein</fullName>
    </submittedName>
</protein>
<dbReference type="CDD" id="cd10969">
    <property type="entry name" value="CE4_Ecf1_like_5s"/>
    <property type="match status" value="1"/>
</dbReference>
<accession>A0ABY3SE94</accession>
<dbReference type="EMBL" id="CP090978">
    <property type="protein sequence ID" value="UJF31516.1"/>
    <property type="molecule type" value="Genomic_DNA"/>
</dbReference>
<dbReference type="RefSeq" id="WP_235117862.1">
    <property type="nucleotide sequence ID" value="NZ_CP090978.1"/>
</dbReference>
<feature type="region of interest" description="Disordered" evidence="3">
    <location>
        <begin position="69"/>
        <end position="125"/>
    </location>
</feature>
<dbReference type="SUPFAM" id="SSF88713">
    <property type="entry name" value="Glycoside hydrolase/deacetylase"/>
    <property type="match status" value="1"/>
</dbReference>
<dbReference type="InterPro" id="IPR002509">
    <property type="entry name" value="NODB_dom"/>
</dbReference>
<dbReference type="InterPro" id="IPR051398">
    <property type="entry name" value="Polysacch_Deacetylase"/>
</dbReference>
<dbReference type="PROSITE" id="PS51677">
    <property type="entry name" value="NODB"/>
    <property type="match status" value="1"/>
</dbReference>
<comment type="subcellular location">
    <subcellularLocation>
        <location evidence="1">Secreted</location>
    </subcellularLocation>
</comment>
<feature type="domain" description="NodB homology" evidence="5">
    <location>
        <begin position="221"/>
        <end position="410"/>
    </location>
</feature>
<dbReference type="InterPro" id="IPR011330">
    <property type="entry name" value="Glyco_hydro/deAcase_b/a-brl"/>
</dbReference>
<dbReference type="PANTHER" id="PTHR34216:SF3">
    <property type="entry name" value="POLY-BETA-1,6-N-ACETYL-D-GLUCOSAMINE N-DEACETYLASE"/>
    <property type="match status" value="1"/>
</dbReference>
<organism evidence="6 7">
    <name type="scientific">Paenibacillus hexagrammi</name>
    <dbReference type="NCBI Taxonomy" id="2908839"/>
    <lineage>
        <taxon>Bacteria</taxon>
        <taxon>Bacillati</taxon>
        <taxon>Bacillota</taxon>
        <taxon>Bacilli</taxon>
        <taxon>Bacillales</taxon>
        <taxon>Paenibacillaceae</taxon>
        <taxon>Paenibacillus</taxon>
    </lineage>
</organism>
<keyword evidence="4" id="KW-0472">Membrane</keyword>
<proteinExistence type="predicted"/>
<evidence type="ECO:0000259" key="5">
    <source>
        <dbReference type="PROSITE" id="PS51677"/>
    </source>
</evidence>
<keyword evidence="4" id="KW-0812">Transmembrane</keyword>